<keyword evidence="2 9" id="KW-0812">Transmembrane</keyword>
<evidence type="ECO:0000313" key="12">
    <source>
        <dbReference type="Proteomes" id="UP001209878"/>
    </source>
</evidence>
<organism evidence="11 12">
    <name type="scientific">Ridgeia piscesae</name>
    <name type="common">Tubeworm</name>
    <dbReference type="NCBI Taxonomy" id="27915"/>
    <lineage>
        <taxon>Eukaryota</taxon>
        <taxon>Metazoa</taxon>
        <taxon>Spiralia</taxon>
        <taxon>Lophotrochozoa</taxon>
        <taxon>Annelida</taxon>
        <taxon>Polychaeta</taxon>
        <taxon>Sedentaria</taxon>
        <taxon>Canalipalpata</taxon>
        <taxon>Sabellida</taxon>
        <taxon>Siboglinidae</taxon>
        <taxon>Ridgeia</taxon>
    </lineage>
</organism>
<keyword evidence="3 9" id="KW-1133">Transmembrane helix</keyword>
<dbReference type="GO" id="GO:0005886">
    <property type="term" value="C:plasma membrane"/>
    <property type="evidence" value="ECO:0007669"/>
    <property type="project" value="TreeGrafter"/>
</dbReference>
<protein>
    <recommendedName>
        <fullName evidence="10">G-protein coupled receptors family 1 profile domain-containing protein</fullName>
    </recommendedName>
</protein>
<feature type="transmembrane region" description="Helical" evidence="9">
    <location>
        <begin position="290"/>
        <end position="310"/>
    </location>
</feature>
<evidence type="ECO:0000256" key="8">
    <source>
        <dbReference type="SAM" id="MobiDB-lite"/>
    </source>
</evidence>
<feature type="compositionally biased region" description="Polar residues" evidence="8">
    <location>
        <begin position="363"/>
        <end position="374"/>
    </location>
</feature>
<keyword evidence="12" id="KW-1185">Reference proteome</keyword>
<evidence type="ECO:0000256" key="3">
    <source>
        <dbReference type="ARBA" id="ARBA00022989"/>
    </source>
</evidence>
<evidence type="ECO:0000259" key="10">
    <source>
        <dbReference type="PROSITE" id="PS50262"/>
    </source>
</evidence>
<dbReference type="PRINTS" id="PR00237">
    <property type="entry name" value="GPCRRHODOPSN"/>
</dbReference>
<evidence type="ECO:0000256" key="6">
    <source>
        <dbReference type="ARBA" id="ARBA00023170"/>
    </source>
</evidence>
<feature type="transmembrane region" description="Helical" evidence="9">
    <location>
        <begin position="142"/>
        <end position="162"/>
    </location>
</feature>
<dbReference type="InterPro" id="IPR017452">
    <property type="entry name" value="GPCR_Rhodpsn_7TM"/>
</dbReference>
<sequence length="383" mass="42312">MNDTWLDSDVGPLSDSDEDHAASLVWIWASPLIFGVGILGNSLSLVVFCRMGFGRSPTNVYLSCVATADNGVLLLGLLPQWLKQSGIVVLHELCPIACQVKYFCAFTSGDTAIWLLAVFTADRAAAVRFPLRRFRATSTRCVLALCACVLACACAKNAHVFWTRGAVVDADSGALISNCASVSGYENFEAFVRPWIAFCVVSVAPLVVVLVSNAVIIRVLVGYHDRQRMNIIMSNAERHFRQTTFMCLAVSVAFFVCVTPNFALLIGRPYWEEAVADRSVLNVTDAVNNLLLYLNHSINFFLYCLAGRVFRKEFVAMFTRSSRRVDSSTESDSRRVLRWVRELPQHQMVAVVPLDSAAGSSNIDNCNKETVTQEADVRQSTRL</sequence>
<dbReference type="PANTHER" id="PTHR24243">
    <property type="entry name" value="G-PROTEIN COUPLED RECEPTOR"/>
    <property type="match status" value="1"/>
</dbReference>
<gene>
    <name evidence="11" type="ORF">NP493_787g00000</name>
</gene>
<feature type="transmembrane region" description="Helical" evidence="9">
    <location>
        <begin position="102"/>
        <end position="121"/>
    </location>
</feature>
<keyword evidence="6" id="KW-0675">Receptor</keyword>
<reference evidence="11" key="1">
    <citation type="journal article" date="2023" name="Mol. Biol. Evol.">
        <title>Third-Generation Sequencing Reveals the Adaptive Role of the Epigenome in Three Deep-Sea Polychaetes.</title>
        <authorList>
            <person name="Perez M."/>
            <person name="Aroh O."/>
            <person name="Sun Y."/>
            <person name="Lan Y."/>
            <person name="Juniper S.K."/>
            <person name="Young C.R."/>
            <person name="Angers B."/>
            <person name="Qian P.Y."/>
        </authorList>
    </citation>
    <scope>NUCLEOTIDE SEQUENCE</scope>
    <source>
        <strain evidence="11">R07B-5</strain>
    </source>
</reference>
<accession>A0AAD9NPH9</accession>
<keyword evidence="7" id="KW-0807">Transducer</keyword>
<keyword evidence="4" id="KW-0297">G-protein coupled receptor</keyword>
<dbReference type="Proteomes" id="UP001209878">
    <property type="component" value="Unassembled WGS sequence"/>
</dbReference>
<feature type="transmembrane region" description="Helical" evidence="9">
    <location>
        <begin position="25"/>
        <end position="48"/>
    </location>
</feature>
<keyword evidence="5 9" id="KW-0472">Membrane</keyword>
<evidence type="ECO:0000256" key="1">
    <source>
        <dbReference type="ARBA" id="ARBA00004141"/>
    </source>
</evidence>
<comment type="caution">
    <text evidence="11">The sequence shown here is derived from an EMBL/GenBank/DDBJ whole genome shotgun (WGS) entry which is preliminary data.</text>
</comment>
<evidence type="ECO:0000256" key="2">
    <source>
        <dbReference type="ARBA" id="ARBA00022692"/>
    </source>
</evidence>
<feature type="region of interest" description="Disordered" evidence="8">
    <location>
        <begin position="363"/>
        <end position="383"/>
    </location>
</feature>
<evidence type="ECO:0000256" key="9">
    <source>
        <dbReference type="SAM" id="Phobius"/>
    </source>
</evidence>
<name>A0AAD9NPH9_RIDPI</name>
<feature type="transmembrane region" description="Helical" evidence="9">
    <location>
        <begin position="195"/>
        <end position="223"/>
    </location>
</feature>
<dbReference type="EMBL" id="JAODUO010000787">
    <property type="protein sequence ID" value="KAK2174624.1"/>
    <property type="molecule type" value="Genomic_DNA"/>
</dbReference>
<dbReference type="InterPro" id="IPR000276">
    <property type="entry name" value="GPCR_Rhodpsn"/>
</dbReference>
<dbReference type="Gene3D" id="1.20.1070.10">
    <property type="entry name" value="Rhodopsin 7-helix transmembrane proteins"/>
    <property type="match status" value="1"/>
</dbReference>
<proteinExistence type="predicted"/>
<feature type="transmembrane region" description="Helical" evidence="9">
    <location>
        <begin position="60"/>
        <end position="82"/>
    </location>
</feature>
<dbReference type="AlphaFoldDB" id="A0AAD9NPH9"/>
<evidence type="ECO:0000256" key="5">
    <source>
        <dbReference type="ARBA" id="ARBA00023136"/>
    </source>
</evidence>
<dbReference type="Pfam" id="PF00001">
    <property type="entry name" value="7tm_1"/>
    <property type="match status" value="1"/>
</dbReference>
<dbReference type="PANTHER" id="PTHR24243:SF230">
    <property type="entry name" value="G-PROTEIN COUPLED RECEPTORS FAMILY 1 PROFILE DOMAIN-CONTAINING PROTEIN"/>
    <property type="match status" value="1"/>
</dbReference>
<feature type="domain" description="G-protein coupled receptors family 1 profile" evidence="10">
    <location>
        <begin position="40"/>
        <end position="303"/>
    </location>
</feature>
<dbReference type="SUPFAM" id="SSF81321">
    <property type="entry name" value="Family A G protein-coupled receptor-like"/>
    <property type="match status" value="1"/>
</dbReference>
<dbReference type="PROSITE" id="PS50262">
    <property type="entry name" value="G_PROTEIN_RECEP_F1_2"/>
    <property type="match status" value="1"/>
</dbReference>
<comment type="subcellular location">
    <subcellularLocation>
        <location evidence="1">Membrane</location>
        <topology evidence="1">Multi-pass membrane protein</topology>
    </subcellularLocation>
</comment>
<feature type="transmembrane region" description="Helical" evidence="9">
    <location>
        <begin position="244"/>
        <end position="270"/>
    </location>
</feature>
<evidence type="ECO:0000313" key="11">
    <source>
        <dbReference type="EMBL" id="KAK2174624.1"/>
    </source>
</evidence>
<dbReference type="GO" id="GO:0004930">
    <property type="term" value="F:G protein-coupled receptor activity"/>
    <property type="evidence" value="ECO:0007669"/>
    <property type="project" value="UniProtKB-KW"/>
</dbReference>
<evidence type="ECO:0000256" key="4">
    <source>
        <dbReference type="ARBA" id="ARBA00023040"/>
    </source>
</evidence>
<evidence type="ECO:0000256" key="7">
    <source>
        <dbReference type="ARBA" id="ARBA00023224"/>
    </source>
</evidence>